<dbReference type="AlphaFoldDB" id="A0A098BLD3"/>
<proteinExistence type="predicted"/>
<accession>A0A098BLD3</accession>
<evidence type="ECO:0000313" key="1">
    <source>
        <dbReference type="EMBL" id="CDZ89012.1"/>
    </source>
</evidence>
<dbReference type="EMBL" id="CCSD01000056">
    <property type="protein sequence ID" value="CDZ89012.1"/>
    <property type="molecule type" value="Genomic_DNA"/>
</dbReference>
<evidence type="ECO:0000313" key="2">
    <source>
        <dbReference type="Proteomes" id="UP000042997"/>
    </source>
</evidence>
<protein>
    <submittedName>
        <fullName evidence="1">Uncharacterized protein</fullName>
    </submittedName>
</protein>
<dbReference type="RefSeq" id="WP_040272087.1">
    <property type="nucleotide sequence ID" value="NZ_JAPWIU010000073.1"/>
</dbReference>
<gene>
    <name evidence="1" type="ORF">RHRU231_450179</name>
</gene>
<organism evidence="1 2">
    <name type="scientific">Rhodococcus ruber</name>
    <dbReference type="NCBI Taxonomy" id="1830"/>
    <lineage>
        <taxon>Bacteria</taxon>
        <taxon>Bacillati</taxon>
        <taxon>Actinomycetota</taxon>
        <taxon>Actinomycetes</taxon>
        <taxon>Mycobacteriales</taxon>
        <taxon>Nocardiaceae</taxon>
        <taxon>Rhodococcus</taxon>
    </lineage>
</organism>
<sequence length="115" mass="13089">MNTFQPVPDNAQFCCDSTRDLASIYDQREALMIDCGCLNGAGTHRLDRDANPQGISVLAIARDLSMDHVDRDYTELRVHLIALRQNDGQDTTFEWAQELNLREWINTQRTMFAAA</sequence>
<name>A0A098BLD3_9NOCA</name>
<dbReference type="Proteomes" id="UP000042997">
    <property type="component" value="Unassembled WGS sequence"/>
</dbReference>
<reference evidence="1 2" key="1">
    <citation type="journal article" date="2014" name="Genome Announc.">
        <title>Draft Genome Sequence of Propane- and Butane-Oxidizing Actinobacterium Rhodococcus ruber IEGM 231.</title>
        <authorList>
            <person name="Ivshina I.B."/>
            <person name="Kuyukina M.S."/>
            <person name="Krivoruchko A.V."/>
            <person name="Barbe V."/>
            <person name="Fischer C."/>
        </authorList>
    </citation>
    <scope>NUCLEOTIDE SEQUENCE [LARGE SCALE GENOMIC DNA]</scope>
</reference>